<accession>A0A2U3DZ66</accession>
<comment type="caution">
    <text evidence="2">The sequence shown here is derived from an EMBL/GenBank/DDBJ whole genome shotgun (WGS) entry which is preliminary data.</text>
</comment>
<feature type="region of interest" description="Disordered" evidence="1">
    <location>
        <begin position="231"/>
        <end position="263"/>
    </location>
</feature>
<proteinExistence type="predicted"/>
<feature type="region of interest" description="Disordered" evidence="1">
    <location>
        <begin position="377"/>
        <end position="429"/>
    </location>
</feature>
<organism evidence="2 3">
    <name type="scientific">Purpureocillium lilacinum</name>
    <name type="common">Paecilomyces lilacinus</name>
    <dbReference type="NCBI Taxonomy" id="33203"/>
    <lineage>
        <taxon>Eukaryota</taxon>
        <taxon>Fungi</taxon>
        <taxon>Dikarya</taxon>
        <taxon>Ascomycota</taxon>
        <taxon>Pezizomycotina</taxon>
        <taxon>Sordariomycetes</taxon>
        <taxon>Hypocreomycetidae</taxon>
        <taxon>Hypocreales</taxon>
        <taxon>Ophiocordycipitaceae</taxon>
        <taxon>Purpureocillium</taxon>
    </lineage>
</organism>
<dbReference type="EMBL" id="LCWV01000018">
    <property type="protein sequence ID" value="PWI67550.1"/>
    <property type="molecule type" value="Genomic_DNA"/>
</dbReference>
<dbReference type="Proteomes" id="UP000245956">
    <property type="component" value="Unassembled WGS sequence"/>
</dbReference>
<reference evidence="2 3" key="1">
    <citation type="journal article" date="2016" name="Front. Microbiol.">
        <title>Genome and transcriptome sequences reveal the specific parasitism of the nematophagous Purpureocillium lilacinum 36-1.</title>
        <authorList>
            <person name="Xie J."/>
            <person name="Li S."/>
            <person name="Mo C."/>
            <person name="Xiao X."/>
            <person name="Peng D."/>
            <person name="Wang G."/>
            <person name="Xiao Y."/>
        </authorList>
    </citation>
    <scope>NUCLEOTIDE SEQUENCE [LARGE SCALE GENOMIC DNA]</scope>
    <source>
        <strain evidence="2 3">36-1</strain>
    </source>
</reference>
<evidence type="ECO:0000313" key="2">
    <source>
        <dbReference type="EMBL" id="PWI67550.1"/>
    </source>
</evidence>
<name>A0A2U3DZ66_PURLI</name>
<dbReference type="AlphaFoldDB" id="A0A2U3DZ66"/>
<evidence type="ECO:0000313" key="3">
    <source>
        <dbReference type="Proteomes" id="UP000245956"/>
    </source>
</evidence>
<protein>
    <submittedName>
        <fullName evidence="2">Uncharacterized protein</fullName>
    </submittedName>
</protein>
<sequence length="429" mass="46261">MSRARAAPAAPQISPCAKSPVYGTFSAAGVRLLWSTQIRAVEDETPSHLHPLPRSYCDAEFEFSTPEIQRASESLGSATGAKEKLQRMNGAPAQQKEVKGARGRQLRAMPPMPQVTGDKLPSQQIPSYIARFLIPFFFTRRGAPGASGAPAQWAAASDSVLQHRDLPGSTPRHARVMAGSMHKGHGRDPAKIGMSCAQRDSGSNLILSRRRAWVRARGLAAMRTRQRCFGGCPSQQQWTRSPEPPAGADPLPRATAPGSSQKHNARVVKMGVYHFRIFCSRECHAWRTNGARDIAMSRLSACPCLPISGNRVDIPGQRSGRAIASPSPPALCEMATTMGTGTGTTMTLAWDTLSRRTRSKAEPFVCGLLRPDESFTQRSRAGLGVRTENMAPTPEGPPKSPTERASRKGAIAKRKAKSWLTGRPGAASI</sequence>
<evidence type="ECO:0000256" key="1">
    <source>
        <dbReference type="SAM" id="MobiDB-lite"/>
    </source>
</evidence>
<feature type="region of interest" description="Disordered" evidence="1">
    <location>
        <begin position="87"/>
        <end position="121"/>
    </location>
</feature>
<gene>
    <name evidence="2" type="ORF">PCL_02904</name>
</gene>